<dbReference type="Proteomes" id="UP000032142">
    <property type="component" value="Unassembled WGS sequence"/>
</dbReference>
<dbReference type="AlphaFoldDB" id="A0A0B0N2F7"/>
<evidence type="ECO:0000313" key="2">
    <source>
        <dbReference type="Proteomes" id="UP000032142"/>
    </source>
</evidence>
<dbReference type="EMBL" id="JRRC01440823">
    <property type="protein sequence ID" value="KHG05959.1"/>
    <property type="molecule type" value="Genomic_DNA"/>
</dbReference>
<organism evidence="1 2">
    <name type="scientific">Gossypium arboreum</name>
    <name type="common">Tree cotton</name>
    <name type="synonym">Gossypium nanking</name>
    <dbReference type="NCBI Taxonomy" id="29729"/>
    <lineage>
        <taxon>Eukaryota</taxon>
        <taxon>Viridiplantae</taxon>
        <taxon>Streptophyta</taxon>
        <taxon>Embryophyta</taxon>
        <taxon>Tracheophyta</taxon>
        <taxon>Spermatophyta</taxon>
        <taxon>Magnoliopsida</taxon>
        <taxon>eudicotyledons</taxon>
        <taxon>Gunneridae</taxon>
        <taxon>Pentapetalae</taxon>
        <taxon>rosids</taxon>
        <taxon>malvids</taxon>
        <taxon>Malvales</taxon>
        <taxon>Malvaceae</taxon>
        <taxon>Malvoideae</taxon>
        <taxon>Gossypium</taxon>
    </lineage>
</organism>
<gene>
    <name evidence="1" type="ORF">F383_32774</name>
</gene>
<name>A0A0B0N2F7_GOSAR</name>
<evidence type="ECO:0000313" key="1">
    <source>
        <dbReference type="EMBL" id="KHG05959.1"/>
    </source>
</evidence>
<keyword evidence="2" id="KW-1185">Reference proteome</keyword>
<reference evidence="2" key="1">
    <citation type="submission" date="2014-09" db="EMBL/GenBank/DDBJ databases">
        <authorList>
            <person name="Mudge J."/>
            <person name="Ramaraj T."/>
            <person name="Lindquist I.E."/>
            <person name="Bharti A.K."/>
            <person name="Sundararajan A."/>
            <person name="Cameron C.T."/>
            <person name="Woodward J.E."/>
            <person name="May G.D."/>
            <person name="Brubaker C."/>
            <person name="Broadhvest J."/>
            <person name="Wilkins T.A."/>
        </authorList>
    </citation>
    <scope>NUCLEOTIDE SEQUENCE</scope>
    <source>
        <strain evidence="2">cv. AKA8401</strain>
    </source>
</reference>
<protein>
    <submittedName>
        <fullName evidence="1">Uncharacterized protein</fullName>
    </submittedName>
</protein>
<proteinExistence type="predicted"/>
<sequence length="42" mass="4811">MVLHVNHKSMPASQTWSYTKTQVFSDVETLSILSRISHSHLI</sequence>
<accession>A0A0B0N2F7</accession>
<comment type="caution">
    <text evidence="1">The sequence shown here is derived from an EMBL/GenBank/DDBJ whole genome shotgun (WGS) entry which is preliminary data.</text>
</comment>